<proteinExistence type="inferred from homology"/>
<dbReference type="PANTHER" id="PTHR11076">
    <property type="entry name" value="DNA REPAIR POLYMERASE UMUC / TRANSFERASE FAMILY MEMBER"/>
    <property type="match status" value="1"/>
</dbReference>
<evidence type="ECO:0000256" key="7">
    <source>
        <dbReference type="ARBA" id="ARBA00022705"/>
    </source>
</evidence>
<sequence>MRRIAHLDMDAFYASVELLRYPQLKGLPVVIGGGRRHADDALLVKHADTPLHKIPVADFPLLDGYTGRGVITTATYAARQFGVGSAMGLMKAAKLCPQAILLPVDFAQYRHYSQRFKAIITDIAPVMENRGVDEVYIDFTHVPGGQRQGGRVLARLIQKAIFDDTGLTCSVGVAPNKLLAKMASEFNKPNGIAIVHESDLEPMIWPLACRKINGIGPKADEKLKKHGIETIGQLAAKELQWLMDTFGPRAGAWLHAAAHGQDDRPVETESEPVSMSRETTFDRDLHAVRDKAELGAIFTRLCEQVAADLQRKGYRGKTVGIKLRFDDFKSVTRDITVDYFTADAKDIRRIAGLCLKRAPLQKRLRLLGVRVGALLSEDEALELMKNKQVAQVEYARAATKNIANDPLTGQLF</sequence>
<dbReference type="PROSITE" id="PS50173">
    <property type="entry name" value="UMUC"/>
    <property type="match status" value="1"/>
</dbReference>
<dbReference type="InterPro" id="IPR043502">
    <property type="entry name" value="DNA/RNA_pol_sf"/>
</dbReference>
<dbReference type="InterPro" id="IPR017961">
    <property type="entry name" value="DNA_pol_Y-fam_little_finger"/>
</dbReference>
<dbReference type="Pfam" id="PF11799">
    <property type="entry name" value="IMS_C"/>
    <property type="match status" value="1"/>
</dbReference>
<feature type="domain" description="UmuC" evidence="17">
    <location>
        <begin position="4"/>
        <end position="216"/>
    </location>
</feature>
<evidence type="ECO:0000256" key="14">
    <source>
        <dbReference type="ARBA" id="ARBA00049244"/>
    </source>
</evidence>
<evidence type="ECO:0000256" key="6">
    <source>
        <dbReference type="ARBA" id="ARBA00022695"/>
    </source>
</evidence>
<dbReference type="SUPFAM" id="SSF100879">
    <property type="entry name" value="Lesion bypass DNA polymerase (Y-family), little finger domain"/>
    <property type="match status" value="1"/>
</dbReference>
<dbReference type="InterPro" id="IPR001126">
    <property type="entry name" value="UmuC"/>
</dbReference>
<dbReference type="GO" id="GO:0006261">
    <property type="term" value="P:DNA-templated DNA replication"/>
    <property type="evidence" value="ECO:0007669"/>
    <property type="project" value="UniProtKB-UniRule"/>
</dbReference>
<dbReference type="GO" id="GO:0006281">
    <property type="term" value="P:DNA repair"/>
    <property type="evidence" value="ECO:0007669"/>
    <property type="project" value="UniProtKB-UniRule"/>
</dbReference>
<evidence type="ECO:0000256" key="16">
    <source>
        <dbReference type="SAM" id="MobiDB-lite"/>
    </source>
</evidence>
<evidence type="ECO:0000256" key="2">
    <source>
        <dbReference type="ARBA" id="ARBA00010945"/>
    </source>
</evidence>
<evidence type="ECO:0000313" key="18">
    <source>
        <dbReference type="EMBL" id="CBA28482.1"/>
    </source>
</evidence>
<keyword evidence="12 15" id="KW-0238">DNA-binding</keyword>
<dbReference type="AlphaFoldDB" id="C9Y9E2"/>
<comment type="cofactor">
    <cofactor evidence="15">
        <name>Mg(2+)</name>
        <dbReference type="ChEBI" id="CHEBI:18420"/>
    </cofactor>
    <text evidence="15">Binds 2 magnesium ions per subunit.</text>
</comment>
<dbReference type="GO" id="GO:0009432">
    <property type="term" value="P:SOS response"/>
    <property type="evidence" value="ECO:0007669"/>
    <property type="project" value="TreeGrafter"/>
</dbReference>
<comment type="subunit">
    <text evidence="15">Monomer.</text>
</comment>
<keyword evidence="3 15" id="KW-0515">Mutator protein</keyword>
<comment type="catalytic activity">
    <reaction evidence="14 15">
        <text>DNA(n) + a 2'-deoxyribonucleoside 5'-triphosphate = DNA(n+1) + diphosphate</text>
        <dbReference type="Rhea" id="RHEA:22508"/>
        <dbReference type="Rhea" id="RHEA-COMP:17339"/>
        <dbReference type="Rhea" id="RHEA-COMP:17340"/>
        <dbReference type="ChEBI" id="CHEBI:33019"/>
        <dbReference type="ChEBI" id="CHEBI:61560"/>
        <dbReference type="ChEBI" id="CHEBI:173112"/>
        <dbReference type="EC" id="2.7.7.7"/>
    </reaction>
</comment>
<evidence type="ECO:0000256" key="11">
    <source>
        <dbReference type="ARBA" id="ARBA00022932"/>
    </source>
</evidence>
<dbReference type="GO" id="GO:0000287">
    <property type="term" value="F:magnesium ion binding"/>
    <property type="evidence" value="ECO:0007669"/>
    <property type="project" value="UniProtKB-UniRule"/>
</dbReference>
<evidence type="ECO:0000256" key="3">
    <source>
        <dbReference type="ARBA" id="ARBA00022457"/>
    </source>
</evidence>
<dbReference type="Pfam" id="PF00817">
    <property type="entry name" value="IMS"/>
    <property type="match status" value="1"/>
</dbReference>
<feature type="binding site" evidence="15">
    <location>
        <position position="8"/>
    </location>
    <ligand>
        <name>Mg(2+)</name>
        <dbReference type="ChEBI" id="CHEBI:18420"/>
    </ligand>
</feature>
<dbReference type="HAMAP" id="MF_01113">
    <property type="entry name" value="DNApol_IV"/>
    <property type="match status" value="1"/>
</dbReference>
<feature type="region of interest" description="Disordered" evidence="16">
    <location>
        <begin position="258"/>
        <end position="277"/>
    </location>
</feature>
<keyword evidence="11 15" id="KW-0239">DNA-directed DNA polymerase</keyword>
<keyword evidence="9 15" id="KW-0227">DNA damage</keyword>
<dbReference type="GO" id="GO:0003887">
    <property type="term" value="F:DNA-directed DNA polymerase activity"/>
    <property type="evidence" value="ECO:0007669"/>
    <property type="project" value="UniProtKB-UniRule"/>
</dbReference>
<dbReference type="FunFam" id="3.30.1490.100:FF:000004">
    <property type="entry name" value="DNA polymerase IV"/>
    <property type="match status" value="1"/>
</dbReference>
<evidence type="ECO:0000256" key="9">
    <source>
        <dbReference type="ARBA" id="ARBA00022763"/>
    </source>
</evidence>
<keyword evidence="6 15" id="KW-0548">Nucleotidyltransferase</keyword>
<evidence type="ECO:0000256" key="4">
    <source>
        <dbReference type="ARBA" id="ARBA00022490"/>
    </source>
</evidence>
<dbReference type="Gene3D" id="1.10.150.20">
    <property type="entry name" value="5' to 3' exonuclease, C-terminal subdomain"/>
    <property type="match status" value="1"/>
</dbReference>
<comment type="similarity">
    <text evidence="2 15">Belongs to the DNA polymerase type-Y family.</text>
</comment>
<dbReference type="InterPro" id="IPR050116">
    <property type="entry name" value="DNA_polymerase-Y"/>
</dbReference>
<dbReference type="CDD" id="cd03586">
    <property type="entry name" value="PolY_Pol_IV_kappa"/>
    <property type="match status" value="1"/>
</dbReference>
<evidence type="ECO:0000256" key="15">
    <source>
        <dbReference type="HAMAP-Rule" id="MF_01113"/>
    </source>
</evidence>
<organism evidence="18">
    <name type="scientific">Curvibacter symbiont subsp. Hydra magnipapillata</name>
    <dbReference type="NCBI Taxonomy" id="667019"/>
    <lineage>
        <taxon>Bacteria</taxon>
        <taxon>Pseudomonadati</taxon>
        <taxon>Pseudomonadota</taxon>
        <taxon>Betaproteobacteria</taxon>
        <taxon>Burkholderiales</taxon>
        <taxon>Comamonadaceae</taxon>
        <taxon>Curvibacter</taxon>
    </lineage>
</organism>
<dbReference type="GO" id="GO:0003684">
    <property type="term" value="F:damaged DNA binding"/>
    <property type="evidence" value="ECO:0007669"/>
    <property type="project" value="InterPro"/>
</dbReference>
<dbReference type="InterPro" id="IPR022880">
    <property type="entry name" value="DNApol_IV"/>
</dbReference>
<dbReference type="NCBIfam" id="NF002677">
    <property type="entry name" value="PRK02406.1"/>
    <property type="match status" value="1"/>
</dbReference>
<gene>
    <name evidence="15" type="primary">dinB</name>
    <name evidence="18" type="ORF">Csp_A07430</name>
</gene>
<keyword evidence="8 15" id="KW-0479">Metal-binding</keyword>
<evidence type="ECO:0000256" key="12">
    <source>
        <dbReference type="ARBA" id="ARBA00023125"/>
    </source>
</evidence>
<accession>C9Y9E2</accession>
<dbReference type="EMBL" id="FN543104">
    <property type="protein sequence ID" value="CBA28482.1"/>
    <property type="molecule type" value="Genomic_DNA"/>
</dbReference>
<comment type="function">
    <text evidence="15">Poorly processive, error-prone DNA polymerase involved in untargeted mutagenesis. Copies undamaged DNA at stalled replication forks, which arise in vivo from mismatched or misaligned primer ends. These misaligned primers can be extended by PolIV. Exhibits no 3'-5' exonuclease (proofreading) activity. May be involved in translesional synthesis, in conjunction with the beta clamp from PolIII.</text>
</comment>
<evidence type="ECO:0000256" key="1">
    <source>
        <dbReference type="ARBA" id="ARBA00004496"/>
    </source>
</evidence>
<evidence type="ECO:0000256" key="5">
    <source>
        <dbReference type="ARBA" id="ARBA00022679"/>
    </source>
</evidence>
<dbReference type="EC" id="2.7.7.7" evidence="15"/>
<reference evidence="18" key="1">
    <citation type="journal article" date="2010" name="Nature">
        <title>The dynamic genome of Hydra.</title>
        <authorList>
            <person name="Chapman J.A."/>
            <person name="Kirkness E.F."/>
            <person name="Simakov O."/>
            <person name="Hampson S.E."/>
            <person name="Mitros T."/>
            <person name="Weinmaier T."/>
            <person name="Rattei T."/>
            <person name="Balasubramanian P.G."/>
            <person name="Borman J."/>
            <person name="Busam D."/>
            <person name="Disbennett K."/>
            <person name="Pfannkoch C."/>
            <person name="Sumin N."/>
            <person name="Sutton G."/>
            <person name="Viswanathan L."/>
            <person name="Walenz B."/>
            <person name="Goodstein D.M."/>
            <person name="Hellsten U."/>
            <person name="Kawashima T."/>
            <person name="Prochnik S.E."/>
            <person name="Putnam N.H."/>
            <person name="Shu S."/>
            <person name="Blumberg B."/>
            <person name="Dana C.E."/>
            <person name="Gee L."/>
            <person name="Kibler D.F."/>
            <person name="Law L."/>
            <person name="Lindgens D."/>
            <person name="Martinez D.E."/>
            <person name="Peng J."/>
            <person name="Wigge P.A."/>
            <person name="Bertulat B."/>
            <person name="Guder C."/>
            <person name="Nakamura Y."/>
            <person name="Ozbek S."/>
            <person name="Watanabe H."/>
            <person name="Khalturin K."/>
            <person name="Hemmrich G."/>
            <person name="Franke A."/>
            <person name="Augustin R."/>
            <person name="Fraune S."/>
            <person name="Hayakawa E."/>
            <person name="Hayakawa S."/>
            <person name="Hirose M."/>
            <person name="Hwang J."/>
            <person name="Ikeo K."/>
            <person name="Nishimiya-Fujisawa C."/>
            <person name="Ogura A."/>
            <person name="Takahashi T."/>
            <person name="Steinmetz P.R."/>
            <person name="Zhang X."/>
            <person name="Aufschnaiter R."/>
            <person name="Eder M.K."/>
            <person name="Gorny A.K."/>
            <person name="Salvenmoser W."/>
            <person name="Heimberg A.M."/>
            <person name="Wheeler B.M."/>
            <person name="Peterson K.J."/>
            <person name="Boettger A."/>
            <person name="Tischler P."/>
            <person name="Wolf A."/>
            <person name="Gojobori T."/>
            <person name="Remington K.A."/>
            <person name="Strausberg R.L."/>
            <person name="Venter J."/>
            <person name="Technau U."/>
            <person name="Hobmayer B."/>
            <person name="Bosch T.C."/>
            <person name="Holstein T.W."/>
            <person name="Fujisawa T."/>
            <person name="Bode H.R."/>
            <person name="David C.N."/>
            <person name="Rokhsar D.S."/>
            <person name="Steele R.E."/>
        </authorList>
    </citation>
    <scope>NUCLEOTIDE SEQUENCE</scope>
</reference>
<evidence type="ECO:0000256" key="10">
    <source>
        <dbReference type="ARBA" id="ARBA00022842"/>
    </source>
</evidence>
<comment type="subcellular location">
    <subcellularLocation>
        <location evidence="1 15">Cytoplasm</location>
    </subcellularLocation>
</comment>
<feature type="site" description="Substrate discrimination" evidence="15">
    <location>
        <position position="13"/>
    </location>
</feature>
<feature type="active site" evidence="15">
    <location>
        <position position="134"/>
    </location>
</feature>
<dbReference type="Pfam" id="PF21999">
    <property type="entry name" value="IMS_HHH_1"/>
    <property type="match status" value="1"/>
</dbReference>
<name>C9Y9E2_CURXX</name>
<dbReference type="InterPro" id="IPR036775">
    <property type="entry name" value="DNA_pol_Y-fam_lit_finger_sf"/>
</dbReference>
<dbReference type="PANTHER" id="PTHR11076:SF33">
    <property type="entry name" value="DNA POLYMERASE KAPPA"/>
    <property type="match status" value="1"/>
</dbReference>
<keyword evidence="5 15" id="KW-0808">Transferase</keyword>
<dbReference type="InterPro" id="IPR053848">
    <property type="entry name" value="IMS_HHH_1"/>
</dbReference>
<dbReference type="SUPFAM" id="SSF56672">
    <property type="entry name" value="DNA/RNA polymerases"/>
    <property type="match status" value="1"/>
</dbReference>
<evidence type="ECO:0000256" key="8">
    <source>
        <dbReference type="ARBA" id="ARBA00022723"/>
    </source>
</evidence>
<dbReference type="GO" id="GO:0005829">
    <property type="term" value="C:cytosol"/>
    <property type="evidence" value="ECO:0007669"/>
    <property type="project" value="TreeGrafter"/>
</dbReference>
<evidence type="ECO:0000256" key="13">
    <source>
        <dbReference type="ARBA" id="ARBA00023204"/>
    </source>
</evidence>
<dbReference type="GO" id="GO:0042276">
    <property type="term" value="P:error-prone translesion synthesis"/>
    <property type="evidence" value="ECO:0007669"/>
    <property type="project" value="TreeGrafter"/>
</dbReference>
<keyword evidence="4 15" id="KW-0963">Cytoplasm</keyword>
<dbReference type="InterPro" id="IPR043128">
    <property type="entry name" value="Rev_trsase/Diguanyl_cyclase"/>
</dbReference>
<dbReference type="Gene3D" id="3.30.1490.100">
    <property type="entry name" value="DNA polymerase, Y-family, little finger domain"/>
    <property type="match status" value="1"/>
</dbReference>
<protein>
    <recommendedName>
        <fullName evidence="15">DNA polymerase IV</fullName>
        <shortName evidence="15">Pol IV</shortName>
        <ecNumber evidence="15">2.7.7.7</ecNumber>
    </recommendedName>
</protein>
<keyword evidence="10 15" id="KW-0460">Magnesium</keyword>
<dbReference type="Gene3D" id="3.40.1170.60">
    <property type="match status" value="1"/>
</dbReference>
<keyword evidence="13 15" id="KW-0234">DNA repair</keyword>
<dbReference type="Gene3D" id="3.30.70.270">
    <property type="match status" value="2"/>
</dbReference>
<feature type="binding site" evidence="15">
    <location>
        <position position="133"/>
    </location>
    <ligand>
        <name>Mg(2+)</name>
        <dbReference type="ChEBI" id="CHEBI:18420"/>
    </ligand>
</feature>
<evidence type="ECO:0000259" key="17">
    <source>
        <dbReference type="PROSITE" id="PS50173"/>
    </source>
</evidence>
<keyword evidence="7 15" id="KW-0235">DNA replication</keyword>